<keyword evidence="6 8" id="KW-0687">Ribonucleoprotein</keyword>
<evidence type="ECO:0000313" key="10">
    <source>
        <dbReference type="Proteomes" id="UP000008461"/>
    </source>
</evidence>
<dbReference type="RefSeq" id="WP_013766657.1">
    <property type="nucleotide sequence ID" value="NC_015510.1"/>
</dbReference>
<keyword evidence="10" id="KW-1185">Reference proteome</keyword>
<proteinExistence type="inferred from homology"/>
<dbReference type="eggNOG" id="COG0268">
    <property type="taxonomic scope" value="Bacteria"/>
</dbReference>
<dbReference type="GO" id="GO:0070181">
    <property type="term" value="F:small ribosomal subunit rRNA binding"/>
    <property type="evidence" value="ECO:0007669"/>
    <property type="project" value="TreeGrafter"/>
</dbReference>
<dbReference type="GO" id="GO:0005829">
    <property type="term" value="C:cytosol"/>
    <property type="evidence" value="ECO:0007669"/>
    <property type="project" value="TreeGrafter"/>
</dbReference>
<dbReference type="PANTHER" id="PTHR33398">
    <property type="entry name" value="30S RIBOSOMAL PROTEIN S20"/>
    <property type="match status" value="1"/>
</dbReference>
<comment type="similarity">
    <text evidence="2 8">Belongs to the bacterial ribosomal protein bS20 family.</text>
</comment>
<sequence>MANHKSSEKRIRQEAKRRLLNRYYKKTTRTSIKKLRSLKDKEEAVGFLPKVIAMIDKLAKKNTWHKNKAANLKSSLMKHVAHLG</sequence>
<dbReference type="GO" id="GO:0006412">
    <property type="term" value="P:translation"/>
    <property type="evidence" value="ECO:0007669"/>
    <property type="project" value="UniProtKB-UniRule"/>
</dbReference>
<gene>
    <name evidence="8" type="primary">rpsT</name>
    <name evidence="9" type="ordered locus">Halhy_4275</name>
</gene>
<dbReference type="OrthoDB" id="9808392at2"/>
<dbReference type="EMBL" id="CP002691">
    <property type="protein sequence ID" value="AEE52119.1"/>
    <property type="molecule type" value="Genomic_DNA"/>
</dbReference>
<reference key="2">
    <citation type="submission" date="2011-04" db="EMBL/GenBank/DDBJ databases">
        <title>Complete sequence of chromosome of Haliscomenobacter hydrossis DSM 1100.</title>
        <authorList>
            <consortium name="US DOE Joint Genome Institute (JGI-PGF)"/>
            <person name="Lucas S."/>
            <person name="Han J."/>
            <person name="Lapidus A."/>
            <person name="Bruce D."/>
            <person name="Goodwin L."/>
            <person name="Pitluck S."/>
            <person name="Peters L."/>
            <person name="Kyrpides N."/>
            <person name="Mavromatis K."/>
            <person name="Ivanova N."/>
            <person name="Ovchinnikova G."/>
            <person name="Pagani I."/>
            <person name="Daligault H."/>
            <person name="Detter J.C."/>
            <person name="Han C."/>
            <person name="Land M."/>
            <person name="Hauser L."/>
            <person name="Markowitz V."/>
            <person name="Cheng J.-F."/>
            <person name="Hugenholtz P."/>
            <person name="Woyke T."/>
            <person name="Wu D."/>
            <person name="Verbarg S."/>
            <person name="Frueling A."/>
            <person name="Brambilla E."/>
            <person name="Klenk H.-P."/>
            <person name="Eisen J.A."/>
        </authorList>
    </citation>
    <scope>NUCLEOTIDE SEQUENCE</scope>
    <source>
        <strain>DSM 1100</strain>
    </source>
</reference>
<dbReference type="GO" id="GO:0015935">
    <property type="term" value="C:small ribosomal subunit"/>
    <property type="evidence" value="ECO:0007669"/>
    <property type="project" value="TreeGrafter"/>
</dbReference>
<evidence type="ECO:0000256" key="2">
    <source>
        <dbReference type="ARBA" id="ARBA00007634"/>
    </source>
</evidence>
<reference evidence="9 10" key="1">
    <citation type="journal article" date="2011" name="Stand. Genomic Sci.">
        <title>Complete genome sequence of Haliscomenobacter hydrossis type strain (O).</title>
        <authorList>
            <consortium name="US DOE Joint Genome Institute (JGI-PGF)"/>
            <person name="Daligault H."/>
            <person name="Lapidus A."/>
            <person name="Zeytun A."/>
            <person name="Nolan M."/>
            <person name="Lucas S."/>
            <person name="Del Rio T.G."/>
            <person name="Tice H."/>
            <person name="Cheng J.F."/>
            <person name="Tapia R."/>
            <person name="Han C."/>
            <person name="Goodwin L."/>
            <person name="Pitluck S."/>
            <person name="Liolios K."/>
            <person name="Pagani I."/>
            <person name="Ivanova N."/>
            <person name="Huntemann M."/>
            <person name="Mavromatis K."/>
            <person name="Mikhailova N."/>
            <person name="Pati A."/>
            <person name="Chen A."/>
            <person name="Palaniappan K."/>
            <person name="Land M."/>
            <person name="Hauser L."/>
            <person name="Brambilla E.M."/>
            <person name="Rohde M."/>
            <person name="Verbarg S."/>
            <person name="Goker M."/>
            <person name="Bristow J."/>
            <person name="Eisen J.A."/>
            <person name="Markowitz V."/>
            <person name="Hugenholtz P."/>
            <person name="Kyrpides N.C."/>
            <person name="Klenk H.P."/>
            <person name="Woyke T."/>
        </authorList>
    </citation>
    <scope>NUCLEOTIDE SEQUENCE [LARGE SCALE GENOMIC DNA]</scope>
    <source>
        <strain evidence="10">ATCC 27775 / DSM 1100 / LMG 10767 / O</strain>
    </source>
</reference>
<dbReference type="Gene3D" id="1.20.58.110">
    <property type="entry name" value="Ribosomal protein S20"/>
    <property type="match status" value="1"/>
</dbReference>
<dbReference type="Proteomes" id="UP000008461">
    <property type="component" value="Chromosome"/>
</dbReference>
<evidence type="ECO:0000313" key="9">
    <source>
        <dbReference type="EMBL" id="AEE52119.1"/>
    </source>
</evidence>
<organism evidence="9 10">
    <name type="scientific">Haliscomenobacter hydrossis (strain ATCC 27775 / DSM 1100 / LMG 10767 / O)</name>
    <dbReference type="NCBI Taxonomy" id="760192"/>
    <lineage>
        <taxon>Bacteria</taxon>
        <taxon>Pseudomonadati</taxon>
        <taxon>Bacteroidota</taxon>
        <taxon>Saprospiria</taxon>
        <taxon>Saprospirales</taxon>
        <taxon>Haliscomenobacteraceae</taxon>
        <taxon>Haliscomenobacter</taxon>
    </lineage>
</organism>
<keyword evidence="3 8" id="KW-0699">rRNA-binding</keyword>
<dbReference type="InterPro" id="IPR036510">
    <property type="entry name" value="Ribosomal_bS20_sf"/>
</dbReference>
<dbReference type="InterPro" id="IPR002583">
    <property type="entry name" value="Ribosomal_bS20"/>
</dbReference>
<dbReference type="Pfam" id="PF01649">
    <property type="entry name" value="Ribosomal_S20p"/>
    <property type="match status" value="1"/>
</dbReference>
<dbReference type="HOGENOM" id="CLU_160655_3_2_10"/>
<accession>F4L743</accession>
<evidence type="ECO:0000256" key="7">
    <source>
        <dbReference type="ARBA" id="ARBA00035136"/>
    </source>
</evidence>
<dbReference type="SUPFAM" id="SSF46992">
    <property type="entry name" value="Ribosomal protein S20"/>
    <property type="match status" value="1"/>
</dbReference>
<dbReference type="PANTHER" id="PTHR33398:SF1">
    <property type="entry name" value="SMALL RIBOSOMAL SUBUNIT PROTEIN BS20C"/>
    <property type="match status" value="1"/>
</dbReference>
<evidence type="ECO:0000256" key="8">
    <source>
        <dbReference type="HAMAP-Rule" id="MF_00500"/>
    </source>
</evidence>
<evidence type="ECO:0000256" key="4">
    <source>
        <dbReference type="ARBA" id="ARBA00022884"/>
    </source>
</evidence>
<evidence type="ECO:0000256" key="3">
    <source>
        <dbReference type="ARBA" id="ARBA00022730"/>
    </source>
</evidence>
<keyword evidence="5 8" id="KW-0689">Ribosomal protein</keyword>
<evidence type="ECO:0000256" key="6">
    <source>
        <dbReference type="ARBA" id="ARBA00023274"/>
    </source>
</evidence>
<dbReference type="HAMAP" id="MF_00500">
    <property type="entry name" value="Ribosomal_bS20"/>
    <property type="match status" value="1"/>
</dbReference>
<dbReference type="AlphaFoldDB" id="F4L743"/>
<keyword evidence="4 8" id="KW-0694">RNA-binding</keyword>
<comment type="function">
    <text evidence="1 8">Binds directly to 16S ribosomal RNA.</text>
</comment>
<dbReference type="GO" id="GO:0003735">
    <property type="term" value="F:structural constituent of ribosome"/>
    <property type="evidence" value="ECO:0007669"/>
    <property type="project" value="InterPro"/>
</dbReference>
<dbReference type="NCBIfam" id="TIGR00029">
    <property type="entry name" value="S20"/>
    <property type="match status" value="1"/>
</dbReference>
<protein>
    <recommendedName>
        <fullName evidence="7 8">Small ribosomal subunit protein bS20</fullName>
    </recommendedName>
</protein>
<name>F4L743_HALH1</name>
<evidence type="ECO:0000256" key="5">
    <source>
        <dbReference type="ARBA" id="ARBA00022980"/>
    </source>
</evidence>
<dbReference type="STRING" id="760192.Halhy_4275"/>
<evidence type="ECO:0000256" key="1">
    <source>
        <dbReference type="ARBA" id="ARBA00003134"/>
    </source>
</evidence>
<dbReference type="KEGG" id="hhy:Halhy_4275"/>